<evidence type="ECO:0000256" key="4">
    <source>
        <dbReference type="PROSITE-ProRule" id="PRU00023"/>
    </source>
</evidence>
<dbReference type="CDD" id="cd23129">
    <property type="entry name" value="RING-HC_XBAT35-like"/>
    <property type="match status" value="1"/>
</dbReference>
<evidence type="ECO:0000256" key="5">
    <source>
        <dbReference type="PROSITE-ProRule" id="PRU00175"/>
    </source>
</evidence>
<dbReference type="STRING" id="105231.A0A1Y1IER8"/>
<dbReference type="SMART" id="SM00248">
    <property type="entry name" value="ANK"/>
    <property type="match status" value="2"/>
</dbReference>
<feature type="domain" description="RING-type" evidence="7">
    <location>
        <begin position="591"/>
        <end position="630"/>
    </location>
</feature>
<sequence>MGQNMSLEEKVYVCTTKGDIANLRKLRSNGAGLEWTDPKGRTSLMYACNHAELYETAKTLLELGAEKNAFRPREGGGTPLHHAARQGQERIAALLLSYNANPFVVNDENETAHDIARRSGYVGVVRAIEQKISLFAAPMREQTGSAPGFLEKFVSQFIFTNVYVVVIPSRPDMNKPPTFILMVYPSDRVASPKYRVMIEYAQLTVKKPDTPDAVLEVTDTKTKTKFKLLEGPDDRGQVVRLYNACKGLVPVGAPGTPPAPMSAPFPPIPANYLPQGASGSAAPPASRPTSSGTPPSQRPDGKVAASEDEALAMAIAASLETAKQEPGAAASHDKYNGWADQESSQYGGWGGSAASARPRTPPAANHPPTAAGPAAGAAAAYMPAPLPSRAPTGPKAVTANLPGAAASALPAVPGRQPKPPGSEYGGWAVVEEGPGGWGEGRVASTPSAPPAASASAPPLPSSEGGVSYDYRPGGSSDAHQRAAQYDYRPSAGGSSTPGAGYAVVGDTASGTSEGAGASYNYQPEARTGRPQGATYDYHPGAHAEGGAGRIAYPSIDQSPVTYPTISAEDLRKPNLGGAGASSLKRAGEPQCAVCMDQPAEAVCIPCGHVAGCMDCLTEIKRKGMGCPICRTPIKDVVKIFLPN</sequence>
<dbReference type="InterPro" id="IPR013083">
    <property type="entry name" value="Znf_RING/FYVE/PHD"/>
</dbReference>
<protein>
    <submittedName>
        <fullName evidence="8">Ankyrin repeat family protein</fullName>
    </submittedName>
</protein>
<feature type="compositionally biased region" description="Low complexity" evidence="6">
    <location>
        <begin position="440"/>
        <end position="456"/>
    </location>
</feature>
<dbReference type="PANTHER" id="PTHR46858:SF7">
    <property type="entry name" value="RING-TYPE DOMAIN-CONTAINING PROTEIN"/>
    <property type="match status" value="1"/>
</dbReference>
<evidence type="ECO:0000256" key="1">
    <source>
        <dbReference type="ARBA" id="ARBA00022723"/>
    </source>
</evidence>
<feature type="compositionally biased region" description="Low complexity" evidence="6">
    <location>
        <begin position="274"/>
        <end position="295"/>
    </location>
</feature>
<feature type="repeat" description="ANK" evidence="4">
    <location>
        <begin position="39"/>
        <end position="72"/>
    </location>
</feature>
<dbReference type="AlphaFoldDB" id="A0A1Y1IER8"/>
<feature type="region of interest" description="Disordered" evidence="6">
    <location>
        <begin position="432"/>
        <end position="481"/>
    </location>
</feature>
<dbReference type="PROSITE" id="PS50297">
    <property type="entry name" value="ANK_REP_REGION"/>
    <property type="match status" value="1"/>
</dbReference>
<feature type="compositionally biased region" description="Pro residues" evidence="6">
    <location>
        <begin position="260"/>
        <end position="269"/>
    </location>
</feature>
<dbReference type="PROSITE" id="PS50088">
    <property type="entry name" value="ANK_REPEAT"/>
    <property type="match status" value="2"/>
</dbReference>
<evidence type="ECO:0000313" key="8">
    <source>
        <dbReference type="EMBL" id="GAQ89424.1"/>
    </source>
</evidence>
<reference evidence="8 9" key="1">
    <citation type="journal article" date="2014" name="Nat. Commun.">
        <title>Klebsormidium flaccidum genome reveals primary factors for plant terrestrial adaptation.</title>
        <authorList>
            <person name="Hori K."/>
            <person name="Maruyama F."/>
            <person name="Fujisawa T."/>
            <person name="Togashi T."/>
            <person name="Yamamoto N."/>
            <person name="Seo M."/>
            <person name="Sato S."/>
            <person name="Yamada T."/>
            <person name="Mori H."/>
            <person name="Tajima N."/>
            <person name="Moriyama T."/>
            <person name="Ikeuchi M."/>
            <person name="Watanabe M."/>
            <person name="Wada H."/>
            <person name="Kobayashi K."/>
            <person name="Saito M."/>
            <person name="Masuda T."/>
            <person name="Sasaki-Sekimoto Y."/>
            <person name="Mashiguchi K."/>
            <person name="Awai K."/>
            <person name="Shimojima M."/>
            <person name="Masuda S."/>
            <person name="Iwai M."/>
            <person name="Nobusawa T."/>
            <person name="Narise T."/>
            <person name="Kondo S."/>
            <person name="Saito H."/>
            <person name="Sato R."/>
            <person name="Murakawa M."/>
            <person name="Ihara Y."/>
            <person name="Oshima-Yamada Y."/>
            <person name="Ohtaka K."/>
            <person name="Satoh M."/>
            <person name="Sonobe K."/>
            <person name="Ishii M."/>
            <person name="Ohtani R."/>
            <person name="Kanamori-Sato M."/>
            <person name="Honoki R."/>
            <person name="Miyazaki D."/>
            <person name="Mochizuki H."/>
            <person name="Umetsu J."/>
            <person name="Higashi K."/>
            <person name="Shibata D."/>
            <person name="Kamiya Y."/>
            <person name="Sato N."/>
            <person name="Nakamura Y."/>
            <person name="Tabata S."/>
            <person name="Ida S."/>
            <person name="Kurokawa K."/>
            <person name="Ohta H."/>
        </authorList>
    </citation>
    <scope>NUCLEOTIDE SEQUENCE [LARGE SCALE GENOMIC DNA]</scope>
    <source>
        <strain evidence="8 9">NIES-2285</strain>
    </source>
</reference>
<dbReference type="PROSITE" id="PS50330">
    <property type="entry name" value="UIM"/>
    <property type="match status" value="1"/>
</dbReference>
<dbReference type="OrthoDB" id="2021159at2759"/>
<evidence type="ECO:0000256" key="6">
    <source>
        <dbReference type="SAM" id="MobiDB-lite"/>
    </source>
</evidence>
<dbReference type="InterPro" id="IPR003903">
    <property type="entry name" value="UIM_dom"/>
</dbReference>
<keyword evidence="3" id="KW-0862">Zinc</keyword>
<dbReference type="Gene3D" id="1.25.40.20">
    <property type="entry name" value="Ankyrin repeat-containing domain"/>
    <property type="match status" value="1"/>
</dbReference>
<evidence type="ECO:0000259" key="7">
    <source>
        <dbReference type="PROSITE" id="PS50089"/>
    </source>
</evidence>
<dbReference type="SUPFAM" id="SSF57850">
    <property type="entry name" value="RING/U-box"/>
    <property type="match status" value="1"/>
</dbReference>
<dbReference type="Pfam" id="PF13920">
    <property type="entry name" value="zf-C3HC4_3"/>
    <property type="match status" value="1"/>
</dbReference>
<name>A0A1Y1IER8_KLENI</name>
<dbReference type="EMBL" id="DF237469">
    <property type="protein sequence ID" value="GAQ89424.1"/>
    <property type="molecule type" value="Genomic_DNA"/>
</dbReference>
<feature type="repeat" description="ANK" evidence="4">
    <location>
        <begin position="75"/>
        <end position="107"/>
    </location>
</feature>
<dbReference type="OMA" id="SMLGFWK"/>
<evidence type="ECO:0000313" key="9">
    <source>
        <dbReference type="Proteomes" id="UP000054558"/>
    </source>
</evidence>
<dbReference type="SMART" id="SM00184">
    <property type="entry name" value="RING"/>
    <property type="match status" value="1"/>
</dbReference>
<feature type="region of interest" description="Disordered" evidence="6">
    <location>
        <begin position="323"/>
        <end position="376"/>
    </location>
</feature>
<dbReference type="PROSITE" id="PS50089">
    <property type="entry name" value="ZF_RING_2"/>
    <property type="match status" value="1"/>
</dbReference>
<dbReference type="Pfam" id="PF00023">
    <property type="entry name" value="Ank"/>
    <property type="match status" value="1"/>
</dbReference>
<keyword evidence="1" id="KW-0479">Metal-binding</keyword>
<keyword evidence="9" id="KW-1185">Reference proteome</keyword>
<dbReference type="Proteomes" id="UP000054558">
    <property type="component" value="Unassembled WGS sequence"/>
</dbReference>
<dbReference type="InterPro" id="IPR036770">
    <property type="entry name" value="Ankyrin_rpt-contain_sf"/>
</dbReference>
<organism evidence="8 9">
    <name type="scientific">Klebsormidium nitens</name>
    <name type="common">Green alga</name>
    <name type="synonym">Ulothrix nitens</name>
    <dbReference type="NCBI Taxonomy" id="105231"/>
    <lineage>
        <taxon>Eukaryota</taxon>
        <taxon>Viridiplantae</taxon>
        <taxon>Streptophyta</taxon>
        <taxon>Klebsormidiophyceae</taxon>
        <taxon>Klebsormidiales</taxon>
        <taxon>Klebsormidiaceae</taxon>
        <taxon>Klebsormidium</taxon>
    </lineage>
</organism>
<dbReference type="SUPFAM" id="SSF48403">
    <property type="entry name" value="Ankyrin repeat"/>
    <property type="match status" value="1"/>
</dbReference>
<proteinExistence type="predicted"/>
<evidence type="ECO:0000256" key="2">
    <source>
        <dbReference type="ARBA" id="ARBA00022771"/>
    </source>
</evidence>
<feature type="region of interest" description="Disordered" evidence="6">
    <location>
        <begin position="260"/>
        <end position="305"/>
    </location>
</feature>
<evidence type="ECO:0000256" key="3">
    <source>
        <dbReference type="ARBA" id="ARBA00022833"/>
    </source>
</evidence>
<dbReference type="InterPro" id="IPR002110">
    <property type="entry name" value="Ankyrin_rpt"/>
</dbReference>
<dbReference type="PANTHER" id="PTHR46858">
    <property type="entry name" value="OS05G0521000 PROTEIN"/>
    <property type="match status" value="1"/>
</dbReference>
<dbReference type="InterPro" id="IPR001841">
    <property type="entry name" value="Znf_RING"/>
</dbReference>
<feature type="compositionally biased region" description="Low complexity" evidence="6">
    <location>
        <begin position="366"/>
        <end position="376"/>
    </location>
</feature>
<dbReference type="Gene3D" id="3.30.40.10">
    <property type="entry name" value="Zinc/RING finger domain, C3HC4 (zinc finger)"/>
    <property type="match status" value="1"/>
</dbReference>
<dbReference type="GO" id="GO:0008270">
    <property type="term" value="F:zinc ion binding"/>
    <property type="evidence" value="ECO:0007669"/>
    <property type="project" value="UniProtKB-KW"/>
</dbReference>
<gene>
    <name evidence="8" type="ORF">KFL_005200050</name>
</gene>
<keyword evidence="4" id="KW-0040">ANK repeat</keyword>
<keyword evidence="2 5" id="KW-0863">Zinc-finger</keyword>
<accession>A0A1Y1IER8</accession>